<dbReference type="EMBL" id="VCMV01000013">
    <property type="protein sequence ID" value="KAB0267725.1"/>
    <property type="molecule type" value="Genomic_DNA"/>
</dbReference>
<sequence length="141" mass="15247">MATIAPLIARSDRCIGAIPAGAWHDAYLVGFLSMLASLEAWKKVGPVSSQALGLIQAETLAELSGEVAAVLGEEICTLSMDENIEFGEGCQQAVIVHAALEKAGADDLLLAQQNWPFEEHRDSDLRNLWKETFEARIAALR</sequence>
<proteinExistence type="predicted"/>
<reference evidence="1 2" key="1">
    <citation type="journal article" date="2019" name="Microorganisms">
        <title>Genome Insights into the Novel Species Microvirga brassicacearum, a Rapeseed Endophyte with Biotechnological Potential.</title>
        <authorList>
            <person name="Jimenez-Gomez A."/>
            <person name="Saati-Santamaria Z."/>
            <person name="Igual J.M."/>
            <person name="Rivas R."/>
            <person name="Mateos P.F."/>
            <person name="Garcia-Fraile P."/>
        </authorList>
    </citation>
    <scope>NUCLEOTIDE SEQUENCE [LARGE SCALE GENOMIC DNA]</scope>
    <source>
        <strain evidence="1 2">CDVBN77</strain>
    </source>
</reference>
<accession>A0A5N3PDJ4</accession>
<keyword evidence="2" id="KW-1185">Reference proteome</keyword>
<evidence type="ECO:0000313" key="2">
    <source>
        <dbReference type="Proteomes" id="UP000325684"/>
    </source>
</evidence>
<comment type="caution">
    <text evidence="1">The sequence shown here is derived from an EMBL/GenBank/DDBJ whole genome shotgun (WGS) entry which is preliminary data.</text>
</comment>
<dbReference type="AlphaFoldDB" id="A0A5N3PDJ4"/>
<name>A0A5N3PDJ4_9HYPH</name>
<gene>
    <name evidence="1" type="ORF">FEZ63_10640</name>
</gene>
<dbReference type="RefSeq" id="WP_150944066.1">
    <property type="nucleotide sequence ID" value="NZ_VCMV01000013.1"/>
</dbReference>
<evidence type="ECO:0000313" key="1">
    <source>
        <dbReference type="EMBL" id="KAB0267725.1"/>
    </source>
</evidence>
<dbReference type="Proteomes" id="UP000325684">
    <property type="component" value="Unassembled WGS sequence"/>
</dbReference>
<organism evidence="1 2">
    <name type="scientific">Microvirga brassicacearum</name>
    <dbReference type="NCBI Taxonomy" id="2580413"/>
    <lineage>
        <taxon>Bacteria</taxon>
        <taxon>Pseudomonadati</taxon>
        <taxon>Pseudomonadota</taxon>
        <taxon>Alphaproteobacteria</taxon>
        <taxon>Hyphomicrobiales</taxon>
        <taxon>Methylobacteriaceae</taxon>
        <taxon>Microvirga</taxon>
    </lineage>
</organism>
<protein>
    <submittedName>
        <fullName evidence="1">Uncharacterized protein</fullName>
    </submittedName>
</protein>
<dbReference type="OrthoDB" id="8158907at2"/>